<dbReference type="NCBIfam" id="TIGR00723">
    <property type="entry name" value="ttdB_fumA_fumB"/>
    <property type="match status" value="1"/>
</dbReference>
<dbReference type="SUPFAM" id="SSF117457">
    <property type="entry name" value="FumA C-terminal domain-like"/>
    <property type="match status" value="1"/>
</dbReference>
<dbReference type="GO" id="GO:0016836">
    <property type="term" value="F:hydro-lyase activity"/>
    <property type="evidence" value="ECO:0007669"/>
    <property type="project" value="InterPro"/>
</dbReference>
<evidence type="ECO:0000313" key="5">
    <source>
        <dbReference type="Proteomes" id="UP000473699"/>
    </source>
</evidence>
<accession>A0A6L5YDQ3</accession>
<comment type="caution">
    <text evidence="4">The sequence shown here is derived from an EMBL/GenBank/DDBJ whole genome shotgun (WGS) entry which is preliminary data.</text>
</comment>
<keyword evidence="2" id="KW-0456">Lyase</keyword>
<dbReference type="PANTHER" id="PTHR43351">
    <property type="entry name" value="L(+)-TARTRATE DEHYDRATASE SUBUNIT BETA"/>
    <property type="match status" value="1"/>
</dbReference>
<organism evidence="4 5">
    <name type="scientific">Pyramidobacter porci</name>
    <dbReference type="NCBI Taxonomy" id="2605789"/>
    <lineage>
        <taxon>Bacteria</taxon>
        <taxon>Thermotogati</taxon>
        <taxon>Synergistota</taxon>
        <taxon>Synergistia</taxon>
        <taxon>Synergistales</taxon>
        <taxon>Dethiosulfovibrionaceae</taxon>
        <taxon>Pyramidobacter</taxon>
    </lineage>
</organism>
<gene>
    <name evidence="4" type="ORF">FYJ74_09780</name>
</gene>
<evidence type="ECO:0000259" key="3">
    <source>
        <dbReference type="Pfam" id="PF05683"/>
    </source>
</evidence>
<dbReference type="PANTHER" id="PTHR43351:SF2">
    <property type="entry name" value="L(+)-TARTRATE DEHYDRATASE SUBUNIT BETA-RELATED"/>
    <property type="match status" value="1"/>
</dbReference>
<evidence type="ECO:0000256" key="1">
    <source>
        <dbReference type="ARBA" id="ARBA00008876"/>
    </source>
</evidence>
<dbReference type="Proteomes" id="UP000473699">
    <property type="component" value="Unassembled WGS sequence"/>
</dbReference>
<keyword evidence="5" id="KW-1185">Reference proteome</keyword>
<proteinExistence type="inferred from homology"/>
<feature type="domain" description="Fe-S hydro-lyase tartrate dehydratase beta-type catalytic" evidence="3">
    <location>
        <begin position="8"/>
        <end position="180"/>
    </location>
</feature>
<evidence type="ECO:0000256" key="2">
    <source>
        <dbReference type="ARBA" id="ARBA00023239"/>
    </source>
</evidence>
<evidence type="ECO:0000313" key="4">
    <source>
        <dbReference type="EMBL" id="MST56319.1"/>
    </source>
</evidence>
<dbReference type="Gene3D" id="3.20.130.10">
    <property type="entry name" value="Fe-S hydro-lyase, tartrate dehydratase beta-type, catalytic domain"/>
    <property type="match status" value="1"/>
</dbReference>
<dbReference type="Pfam" id="PF05683">
    <property type="entry name" value="Fumerase_C"/>
    <property type="match status" value="1"/>
</dbReference>
<comment type="similarity">
    <text evidence="1">Belongs to the class-I fumarase family.</text>
</comment>
<protein>
    <submittedName>
        <fullName evidence="4">Fumarate hydratase</fullName>
    </submittedName>
</protein>
<dbReference type="InterPro" id="IPR036660">
    <property type="entry name" value="Fe-S_hydroAse_TtdB_cat_sf"/>
</dbReference>
<name>A0A6L5YDQ3_9BACT</name>
<reference evidence="4 5" key="1">
    <citation type="submission" date="2019-08" db="EMBL/GenBank/DDBJ databases">
        <title>In-depth cultivation of the pig gut microbiome towards novel bacterial diversity and tailored functional studies.</title>
        <authorList>
            <person name="Wylensek D."/>
            <person name="Hitch T.C.A."/>
            <person name="Clavel T."/>
        </authorList>
    </citation>
    <scope>NUCLEOTIDE SEQUENCE [LARGE SCALE GENOMIC DNA]</scope>
    <source>
        <strain evidence="4 5">SM-530-WT-4B</strain>
    </source>
</reference>
<sequence>MDKKILGTPLKEEEMRRLKIGDVVYLAGTIYTARDMGHLRIKQLLAEGKPLPKNFDGAAIFHAGPVCLKNSDGSWRLNVIGPTTSIRMEPYADMVGRLGVKAIIGKGGMEQETLDACAKYGYVYFQAAPGCAAQLAQGIKTVHSVDWFEMGMPEALWDLEAAEFGPLVVGMDSQGNSIYKILKTEALKKLDVLYPEK</sequence>
<dbReference type="EMBL" id="VUNH01000011">
    <property type="protein sequence ID" value="MST56319.1"/>
    <property type="molecule type" value="Genomic_DNA"/>
</dbReference>
<dbReference type="InterPro" id="IPR004647">
    <property type="entry name" value="Fe-S_hydro-lyase_TtdB-typ_cat"/>
</dbReference>
<dbReference type="AlphaFoldDB" id="A0A6L5YDQ3"/>